<dbReference type="NCBIfam" id="TIGR00120">
    <property type="entry name" value="ArgJ"/>
    <property type="match status" value="1"/>
</dbReference>
<proteinExistence type="inferred from homology"/>
<comment type="subunit">
    <text evidence="10">Heterodimer of an alpha and a beta chain.</text>
</comment>
<evidence type="ECO:0000256" key="5">
    <source>
        <dbReference type="ARBA" id="ARBA00022679"/>
    </source>
</evidence>
<dbReference type="SUPFAM" id="SSF56266">
    <property type="entry name" value="DmpA/ArgJ-like"/>
    <property type="match status" value="1"/>
</dbReference>
<comment type="PTM">
    <text evidence="10">The alpha and beta chains are autoproteolytically processed from a single precursor protein within the mitochondrion.</text>
</comment>
<dbReference type="Gene3D" id="3.60.70.12">
    <property type="entry name" value="L-amino peptidase D-ALA esterase/amidase"/>
    <property type="match status" value="1"/>
</dbReference>
<protein>
    <recommendedName>
        <fullName evidence="10">Arginine biosynthesis bifunctional protein ArgJ, mitochondrial</fullName>
    </recommendedName>
    <domain>
        <recommendedName>
            <fullName evidence="10">Glutamate N-acetyltransferase</fullName>
            <shortName evidence="10">GAT</shortName>
            <ecNumber evidence="10">2.3.1.35</ecNumber>
        </recommendedName>
        <alternativeName>
            <fullName evidence="10">Ornithine acetyltransferase</fullName>
            <shortName evidence="10">OATase</shortName>
        </alternativeName>
        <alternativeName>
            <fullName evidence="10">Ornithine transacetylase</fullName>
        </alternativeName>
    </domain>
    <domain>
        <recommendedName>
            <fullName evidence="10">Amino-acid acetyltransferase</fullName>
            <ecNumber evidence="10">2.3.1.1</ecNumber>
        </recommendedName>
        <alternativeName>
            <fullName evidence="10">N-acetylglutamate synthase</fullName>
            <shortName evidence="10">AGS</shortName>
        </alternativeName>
    </domain>
    <component>
        <recommendedName>
            <fullName evidence="10">Arginine biosynthesis bifunctional protein ArgJ alpha chain</fullName>
        </recommendedName>
    </component>
    <component>
        <recommendedName>
            <fullName evidence="10">Arginine biosynthesis bifunctional protein ArgJ beta chain</fullName>
        </recommendedName>
    </component>
</protein>
<evidence type="ECO:0000313" key="11">
    <source>
        <dbReference type="EMBL" id="CDW59933.1"/>
    </source>
</evidence>
<feature type="chain" id="PRO_5023208716" description="Arginine biosynthesis bifunctional protein ArgJ beta chain" evidence="10">
    <location>
        <begin position="184"/>
        <end position="397"/>
    </location>
</feature>
<dbReference type="OrthoDB" id="10062660at2759"/>
<feature type="site" description="Involved in the stabilization of negative charge on the oxyanion by the formation of the oxyanion hole" evidence="10">
    <location>
        <position position="112"/>
    </location>
</feature>
<dbReference type="Proteomes" id="UP000030665">
    <property type="component" value="Unassembled WGS sequence"/>
</dbReference>
<keyword evidence="4 10" id="KW-0028">Amino-acid biosynthesis</keyword>
<feature type="binding site" evidence="10">
    <location>
        <position position="184"/>
    </location>
    <ligand>
        <name>substrate</name>
    </ligand>
</feature>
<dbReference type="EC" id="2.3.1.35" evidence="10"/>
<dbReference type="EMBL" id="HG806792">
    <property type="protein sequence ID" value="CDW59933.1"/>
    <property type="molecule type" value="Genomic_DNA"/>
</dbReference>
<feature type="binding site" evidence="10">
    <location>
        <position position="392"/>
    </location>
    <ligand>
        <name>substrate</name>
    </ligand>
</feature>
<keyword evidence="6 10" id="KW-0068">Autocatalytic cleavage</keyword>
<evidence type="ECO:0000256" key="3">
    <source>
        <dbReference type="ARBA" id="ARBA00022571"/>
    </source>
</evidence>
<dbReference type="GO" id="GO:0006526">
    <property type="term" value="P:L-arginine biosynthetic process"/>
    <property type="evidence" value="ECO:0007669"/>
    <property type="project" value="UniProtKB-UniRule"/>
</dbReference>
<dbReference type="Pfam" id="PF01960">
    <property type="entry name" value="ArgJ"/>
    <property type="match status" value="1"/>
</dbReference>
<keyword evidence="12" id="KW-1185">Reference proteome</keyword>
<gene>
    <name evidence="11" type="ORF">TTRE_0000828001</name>
</gene>
<evidence type="ECO:0000256" key="7">
    <source>
        <dbReference type="ARBA" id="ARBA00023268"/>
    </source>
</evidence>
<evidence type="ECO:0000256" key="2">
    <source>
        <dbReference type="ARBA" id="ARBA00011475"/>
    </source>
</evidence>
<name>A0A077ZJS7_TRITR</name>
<dbReference type="FunFam" id="3.10.20.340:FF:000001">
    <property type="entry name" value="Arginine biosynthesis bifunctional protein ArgJ, chloroplastic"/>
    <property type="match status" value="1"/>
</dbReference>
<comment type="catalytic activity">
    <reaction evidence="10">
        <text>L-glutamate + acetyl-CoA = N-acetyl-L-glutamate + CoA + H(+)</text>
        <dbReference type="Rhea" id="RHEA:24292"/>
        <dbReference type="ChEBI" id="CHEBI:15378"/>
        <dbReference type="ChEBI" id="CHEBI:29985"/>
        <dbReference type="ChEBI" id="CHEBI:44337"/>
        <dbReference type="ChEBI" id="CHEBI:57287"/>
        <dbReference type="ChEBI" id="CHEBI:57288"/>
        <dbReference type="EC" id="2.3.1.1"/>
    </reaction>
</comment>
<comment type="pathway">
    <text evidence="10">Amino-acid biosynthesis; L-arginine biosynthesis; N(2)-acetyl-L-ornithine from L-glutamate: step 1/4.</text>
</comment>
<dbReference type="HAMAP" id="MF_01106">
    <property type="entry name" value="ArgJ"/>
    <property type="match status" value="1"/>
</dbReference>
<accession>A0A077ZJS7</accession>
<dbReference type="GO" id="GO:0005759">
    <property type="term" value="C:mitochondrial matrix"/>
    <property type="evidence" value="ECO:0007669"/>
    <property type="project" value="UniProtKB-SubCell"/>
</dbReference>
<dbReference type="UniPathway" id="UPA00068">
    <property type="reaction ID" value="UER00106"/>
</dbReference>
<dbReference type="Gene3D" id="3.10.20.340">
    <property type="entry name" value="ArgJ beta chain, C-terminal domain"/>
    <property type="match status" value="1"/>
</dbReference>
<evidence type="ECO:0000256" key="10">
    <source>
        <dbReference type="HAMAP-Rule" id="MF_03124"/>
    </source>
</evidence>
<evidence type="ECO:0000256" key="4">
    <source>
        <dbReference type="ARBA" id="ARBA00022605"/>
    </source>
</evidence>
<organism evidence="11 12">
    <name type="scientific">Trichuris trichiura</name>
    <name type="common">Whipworm</name>
    <name type="synonym">Trichocephalus trichiurus</name>
    <dbReference type="NCBI Taxonomy" id="36087"/>
    <lineage>
        <taxon>Eukaryota</taxon>
        <taxon>Metazoa</taxon>
        <taxon>Ecdysozoa</taxon>
        <taxon>Nematoda</taxon>
        <taxon>Enoplea</taxon>
        <taxon>Dorylaimia</taxon>
        <taxon>Trichinellida</taxon>
        <taxon>Trichuridae</taxon>
        <taxon>Trichuris</taxon>
    </lineage>
</organism>
<feature type="binding site" evidence="10">
    <location>
        <position position="270"/>
    </location>
    <ligand>
        <name>substrate</name>
    </ligand>
</feature>
<comment type="subunit">
    <text evidence="2">Heterotetramer of two alpha and two beta chains.</text>
</comment>
<dbReference type="InterPro" id="IPR016117">
    <property type="entry name" value="ArgJ-like_dom_sf"/>
</dbReference>
<feature type="binding site" evidence="10">
    <location>
        <position position="173"/>
    </location>
    <ligand>
        <name>substrate</name>
    </ligand>
</feature>
<feature type="site" description="Cleavage; by autolysis" evidence="10">
    <location>
        <begin position="183"/>
        <end position="184"/>
    </location>
</feature>
<sequence>MQIIDGTIASPKGFYATGLHAGLKKEKKDLGVIYSEVPANAAAVYTTNQVKAAPIFVTKEAMKDTTIQAVVVNSGIANACTGKLGLENAKEMQAITGTHLNIPQESVAVASTGVIGKQLPMEIIEAGISNIDLEKPEPYAFHEAILTTDTATKEIVITEEINGQQVTMAGVAKGSGMIHPNMATMLAFITTDAQISEELLQEILAVKTETTFNQITVDGDTSTNDMVLVLANGLAENPVIEKNSKAFEQFVAMFQLVSETLAKKIAKDGEGATKLIEAQVVGALNGSEARLVAKKVVGSSLVKTAMFGEDPNWGRIICAVGYAGSHTDPEKIDMWIGDQQLLKNSQPQEFDETIMKQTLEKEKINITVDLNIGEQSGQAWGCDLTYKYVEVNALYHT</sequence>
<evidence type="ECO:0000313" key="12">
    <source>
        <dbReference type="Proteomes" id="UP000030665"/>
    </source>
</evidence>
<keyword evidence="10" id="KW-0496">Mitochondrion</keyword>
<evidence type="ECO:0000256" key="8">
    <source>
        <dbReference type="ARBA" id="ARBA00023315"/>
    </source>
</evidence>
<keyword evidence="5 10" id="KW-0808">Transferase</keyword>
<comment type="catalytic activity">
    <reaction evidence="9 10">
        <text>N(2)-acetyl-L-ornithine + L-glutamate = N-acetyl-L-glutamate + L-ornithine</text>
        <dbReference type="Rhea" id="RHEA:15349"/>
        <dbReference type="ChEBI" id="CHEBI:29985"/>
        <dbReference type="ChEBI" id="CHEBI:44337"/>
        <dbReference type="ChEBI" id="CHEBI:46911"/>
        <dbReference type="ChEBI" id="CHEBI:57805"/>
        <dbReference type="EC" id="2.3.1.35"/>
    </reaction>
</comment>
<feature type="binding site" evidence="10">
    <location>
        <position position="397"/>
    </location>
    <ligand>
        <name>substrate</name>
    </ligand>
</feature>
<dbReference type="EC" id="2.3.1.1" evidence="10"/>
<dbReference type="GO" id="GO:0004042">
    <property type="term" value="F:L-glutamate N-acetyltransferase activity"/>
    <property type="evidence" value="ECO:0007669"/>
    <property type="project" value="UniProtKB-UniRule"/>
</dbReference>
<keyword evidence="7 10" id="KW-0511">Multifunctional enzyme</keyword>
<comment type="function">
    <text evidence="10">Catalyzes two activities which are involved in the cyclic version of arginine biosynthesis: the synthesis of acetylglutamate from glutamate and acetyl-CoA, and of ornithine by transacetylation between acetylornithine and glutamate.</text>
</comment>
<dbReference type="AlphaFoldDB" id="A0A077ZJS7"/>
<comment type="subcellular location">
    <subcellularLocation>
        <location evidence="10">Mitochondrion matrix</location>
    </subcellularLocation>
</comment>
<dbReference type="InterPro" id="IPR002813">
    <property type="entry name" value="Arg_biosynth_ArgJ"/>
</dbReference>
<dbReference type="GO" id="GO:0006592">
    <property type="term" value="P:ornithine biosynthetic process"/>
    <property type="evidence" value="ECO:0007669"/>
    <property type="project" value="TreeGrafter"/>
</dbReference>
<comment type="pathway">
    <text evidence="10">Amino-acid biosynthesis; L-arginine biosynthesis; L-ornithine and N-acetyl-L-glutamate from L-glutamate and N(2)-acetyl-L-ornithine (cyclic): step 1/1.</text>
</comment>
<dbReference type="STRING" id="36087.A0A077ZJS7"/>
<comment type="similarity">
    <text evidence="1 10">Belongs to the ArgJ family.</text>
</comment>
<dbReference type="GO" id="GO:0004358">
    <property type="term" value="F:L-glutamate N-acetyltransferase activity, acting on acetyl-L-ornithine as donor"/>
    <property type="evidence" value="ECO:0007669"/>
    <property type="project" value="UniProtKB-UniRule"/>
</dbReference>
<keyword evidence="3 10" id="KW-0055">Arginine biosynthesis</keyword>
<dbReference type="PANTHER" id="PTHR23100:SF0">
    <property type="entry name" value="ARGININE BIOSYNTHESIS BIFUNCTIONAL PROTEIN ARGJ, MITOCHONDRIAL"/>
    <property type="match status" value="1"/>
</dbReference>
<dbReference type="InterPro" id="IPR042195">
    <property type="entry name" value="ArgJ_beta_C"/>
</dbReference>
<dbReference type="FunFam" id="3.60.70.12:FF:000001">
    <property type="entry name" value="Arginine biosynthesis bifunctional protein ArgJ, chloroplastic"/>
    <property type="match status" value="1"/>
</dbReference>
<evidence type="ECO:0000256" key="9">
    <source>
        <dbReference type="ARBA" id="ARBA00049439"/>
    </source>
</evidence>
<feature type="chain" id="PRO_5023208717" description="Arginine biosynthesis bifunctional protein ArgJ alpha chain" evidence="10">
    <location>
        <begin position="1"/>
        <end position="183"/>
    </location>
</feature>
<reference evidence="11" key="1">
    <citation type="submission" date="2014-01" db="EMBL/GenBank/DDBJ databases">
        <authorList>
            <person name="Aslett M."/>
        </authorList>
    </citation>
    <scope>NUCLEOTIDE SEQUENCE</scope>
</reference>
<feature type="site" description="Involved in the stabilization of negative charge on the oxyanion by the formation of the oxyanion hole" evidence="10">
    <location>
        <position position="113"/>
    </location>
</feature>
<evidence type="ECO:0000256" key="1">
    <source>
        <dbReference type="ARBA" id="ARBA00006774"/>
    </source>
</evidence>
<dbReference type="NCBIfam" id="NF003802">
    <property type="entry name" value="PRK05388.1"/>
    <property type="match status" value="1"/>
</dbReference>
<feature type="binding site" evidence="10">
    <location>
        <position position="147"/>
    </location>
    <ligand>
        <name>substrate</name>
    </ligand>
</feature>
<dbReference type="PANTHER" id="PTHR23100">
    <property type="entry name" value="ARGININE BIOSYNTHESIS BIFUNCTIONAL PROTEIN ARGJ"/>
    <property type="match status" value="1"/>
</dbReference>
<dbReference type="CDD" id="cd02152">
    <property type="entry name" value="OAT"/>
    <property type="match status" value="1"/>
</dbReference>
<feature type="active site" description="Nucleophile" evidence="10">
    <location>
        <position position="184"/>
    </location>
</feature>
<keyword evidence="8 10" id="KW-0012">Acyltransferase</keyword>
<reference evidence="11" key="2">
    <citation type="submission" date="2014-03" db="EMBL/GenBank/DDBJ databases">
        <title>The whipworm genome and dual-species transcriptomics of an intimate host-pathogen interaction.</title>
        <authorList>
            <person name="Foth B.J."/>
            <person name="Tsai I.J."/>
            <person name="Reid A.J."/>
            <person name="Bancroft A.J."/>
            <person name="Nichol S."/>
            <person name="Tracey A."/>
            <person name="Holroyd N."/>
            <person name="Cotton J.A."/>
            <person name="Stanley E.J."/>
            <person name="Zarowiecki M."/>
            <person name="Liu J.Z."/>
            <person name="Huckvale T."/>
            <person name="Cooper P.J."/>
            <person name="Grencis R.K."/>
            <person name="Berriman M."/>
        </authorList>
    </citation>
    <scope>NUCLEOTIDE SEQUENCE [LARGE SCALE GENOMIC DNA]</scope>
</reference>
<evidence type="ECO:0000256" key="6">
    <source>
        <dbReference type="ARBA" id="ARBA00022813"/>
    </source>
</evidence>